<feature type="transmembrane region" description="Helical" evidence="5">
    <location>
        <begin position="84"/>
        <end position="105"/>
    </location>
</feature>
<dbReference type="Pfam" id="PF01124">
    <property type="entry name" value="MAPEG"/>
    <property type="match status" value="1"/>
</dbReference>
<evidence type="ECO:0000256" key="3">
    <source>
        <dbReference type="ARBA" id="ARBA00022989"/>
    </source>
</evidence>
<dbReference type="RefSeq" id="WP_346785189.1">
    <property type="nucleotide sequence ID" value="NZ_JBDLBR010000003.1"/>
</dbReference>
<keyword evidence="3 5" id="KW-1133">Transmembrane helix</keyword>
<name>A0ABV0CY35_9SPHN</name>
<evidence type="ECO:0000256" key="2">
    <source>
        <dbReference type="ARBA" id="ARBA00022692"/>
    </source>
</evidence>
<feature type="transmembrane region" description="Helical" evidence="5">
    <location>
        <begin position="60"/>
        <end position="77"/>
    </location>
</feature>
<feature type="transmembrane region" description="Helical" evidence="5">
    <location>
        <begin position="111"/>
        <end position="130"/>
    </location>
</feature>
<evidence type="ECO:0000256" key="5">
    <source>
        <dbReference type="SAM" id="Phobius"/>
    </source>
</evidence>
<reference evidence="6 7" key="1">
    <citation type="submission" date="2024-05" db="EMBL/GenBank/DDBJ databases">
        <authorList>
            <person name="Park S."/>
        </authorList>
    </citation>
    <scope>NUCLEOTIDE SEQUENCE [LARGE SCALE GENOMIC DNA]</scope>
    <source>
        <strain evidence="6 7">DGU5</strain>
    </source>
</reference>
<proteinExistence type="predicted"/>
<keyword evidence="2 5" id="KW-0812">Transmembrane</keyword>
<dbReference type="InterPro" id="IPR001129">
    <property type="entry name" value="Membr-assoc_MAPEG"/>
</dbReference>
<gene>
    <name evidence="6" type="ORF">ABDJ38_11250</name>
</gene>
<comment type="subcellular location">
    <subcellularLocation>
        <location evidence="1">Membrane</location>
    </subcellularLocation>
</comment>
<keyword evidence="7" id="KW-1185">Reference proteome</keyword>
<evidence type="ECO:0000256" key="1">
    <source>
        <dbReference type="ARBA" id="ARBA00004370"/>
    </source>
</evidence>
<evidence type="ECO:0000313" key="7">
    <source>
        <dbReference type="Proteomes" id="UP001484535"/>
    </source>
</evidence>
<comment type="caution">
    <text evidence="6">The sequence shown here is derived from an EMBL/GenBank/DDBJ whole genome shotgun (WGS) entry which is preliminary data.</text>
</comment>
<dbReference type="Proteomes" id="UP001484535">
    <property type="component" value="Unassembled WGS sequence"/>
</dbReference>
<sequence length="131" mass="14564">MSSEITVLLLSTLLLLAHIMLAIRFKTKQYGTDWNMGARDEDLPPLNDIAARLERARDNFLETYPIAIIALLVGDIYGQGSSLIGMAAWVWLVARVIYLPLYWAGVPKVRTLVWGVGMLALLAIIVTLLLI</sequence>
<dbReference type="EMBL" id="JBDLBR010000003">
    <property type="protein sequence ID" value="MEN7537750.1"/>
    <property type="molecule type" value="Genomic_DNA"/>
</dbReference>
<dbReference type="InterPro" id="IPR023352">
    <property type="entry name" value="MAPEG-like_dom_sf"/>
</dbReference>
<dbReference type="PANTHER" id="PTHR35371:SF1">
    <property type="entry name" value="BLR7753 PROTEIN"/>
    <property type="match status" value="1"/>
</dbReference>
<dbReference type="PANTHER" id="PTHR35371">
    <property type="entry name" value="INNER MEMBRANE PROTEIN"/>
    <property type="match status" value="1"/>
</dbReference>
<protein>
    <submittedName>
        <fullName evidence="6">MAPEG family protein</fullName>
    </submittedName>
</protein>
<dbReference type="SUPFAM" id="SSF161084">
    <property type="entry name" value="MAPEG domain-like"/>
    <property type="match status" value="1"/>
</dbReference>
<organism evidence="6 7">
    <name type="scientific">Aurantiacibacter flavus</name>
    <dbReference type="NCBI Taxonomy" id="3145232"/>
    <lineage>
        <taxon>Bacteria</taxon>
        <taxon>Pseudomonadati</taxon>
        <taxon>Pseudomonadota</taxon>
        <taxon>Alphaproteobacteria</taxon>
        <taxon>Sphingomonadales</taxon>
        <taxon>Erythrobacteraceae</taxon>
        <taxon>Aurantiacibacter</taxon>
    </lineage>
</organism>
<accession>A0ABV0CY35</accession>
<keyword evidence="4 5" id="KW-0472">Membrane</keyword>
<evidence type="ECO:0000256" key="4">
    <source>
        <dbReference type="ARBA" id="ARBA00023136"/>
    </source>
</evidence>
<evidence type="ECO:0000313" key="6">
    <source>
        <dbReference type="EMBL" id="MEN7537750.1"/>
    </source>
</evidence>
<dbReference type="Gene3D" id="1.20.120.550">
    <property type="entry name" value="Membrane associated eicosanoid/glutathione metabolism-like domain"/>
    <property type="match status" value="1"/>
</dbReference>